<dbReference type="Proteomes" id="UP001138500">
    <property type="component" value="Unassembled WGS sequence"/>
</dbReference>
<dbReference type="OrthoDB" id="10612031at2759"/>
<comment type="caution">
    <text evidence="2">The sequence shown here is derived from an EMBL/GenBank/DDBJ whole genome shotgun (WGS) entry which is preliminary data.</text>
</comment>
<evidence type="ECO:0000313" key="2">
    <source>
        <dbReference type="EMBL" id="KAH9827299.1"/>
    </source>
</evidence>
<reference evidence="2 3" key="2">
    <citation type="journal article" date="2021" name="Curr. Genet.">
        <title>Genetic response to nitrogen starvation in the aggressive Eucalyptus foliar pathogen Teratosphaeria destructans.</title>
        <authorList>
            <person name="Havenga M."/>
            <person name="Wingfield B.D."/>
            <person name="Wingfield M.J."/>
            <person name="Dreyer L.L."/>
            <person name="Roets F."/>
            <person name="Aylward J."/>
        </authorList>
    </citation>
    <scope>NUCLEOTIDE SEQUENCE [LARGE SCALE GENOMIC DNA]</scope>
    <source>
        <strain evidence="2">CMW44962</strain>
    </source>
</reference>
<protein>
    <submittedName>
        <fullName evidence="2">Uncharacterized protein</fullName>
    </submittedName>
</protein>
<organism evidence="2 3">
    <name type="scientific">Teratosphaeria destructans</name>
    <dbReference type="NCBI Taxonomy" id="418781"/>
    <lineage>
        <taxon>Eukaryota</taxon>
        <taxon>Fungi</taxon>
        <taxon>Dikarya</taxon>
        <taxon>Ascomycota</taxon>
        <taxon>Pezizomycotina</taxon>
        <taxon>Dothideomycetes</taxon>
        <taxon>Dothideomycetidae</taxon>
        <taxon>Mycosphaerellales</taxon>
        <taxon>Teratosphaeriaceae</taxon>
        <taxon>Teratosphaeria</taxon>
    </lineage>
</organism>
<reference evidence="2 3" key="1">
    <citation type="journal article" date="2018" name="IMA Fungus">
        <title>IMA Genome-F 10: Nine draft genome sequences of Claviceps purpurea s.lat., including C. arundinis, C. humidiphila, and C. cf. spartinae, pseudomolecules for the pitch canker pathogen Fusarium circinatum, draft genome of Davidsoniella eucalypti, Grosmannia galeiformis, Quambalaria eucalypti, and Teratosphaeria destructans.</title>
        <authorList>
            <person name="Wingfield B.D."/>
            <person name="Liu M."/>
            <person name="Nguyen H.D."/>
            <person name="Lane F.A."/>
            <person name="Morgan S.W."/>
            <person name="De Vos L."/>
            <person name="Wilken P.M."/>
            <person name="Duong T.A."/>
            <person name="Aylward J."/>
            <person name="Coetzee M.P."/>
            <person name="Dadej K."/>
            <person name="De Beer Z.W."/>
            <person name="Findlay W."/>
            <person name="Havenga M."/>
            <person name="Kolarik M."/>
            <person name="Menzies J.G."/>
            <person name="Naidoo K."/>
            <person name="Pochopski O."/>
            <person name="Shoukouhi P."/>
            <person name="Santana Q.C."/>
            <person name="Seifert K.A."/>
            <person name="Soal N."/>
            <person name="Steenkamp E.T."/>
            <person name="Tatham C.T."/>
            <person name="van der Nest M.A."/>
            <person name="Wingfield M.J."/>
        </authorList>
    </citation>
    <scope>NUCLEOTIDE SEQUENCE [LARGE SCALE GENOMIC DNA]</scope>
    <source>
        <strain evidence="2">CMW44962</strain>
    </source>
</reference>
<keyword evidence="3" id="KW-1185">Reference proteome</keyword>
<evidence type="ECO:0000256" key="1">
    <source>
        <dbReference type="SAM" id="MobiDB-lite"/>
    </source>
</evidence>
<dbReference type="AlphaFoldDB" id="A0A9W7SR93"/>
<name>A0A9W7SR93_9PEZI</name>
<gene>
    <name evidence="2" type="ORF">Tdes44962_MAKER02925</name>
</gene>
<feature type="region of interest" description="Disordered" evidence="1">
    <location>
        <begin position="51"/>
        <end position="83"/>
    </location>
</feature>
<accession>A0A9W7SR93</accession>
<evidence type="ECO:0000313" key="3">
    <source>
        <dbReference type="Proteomes" id="UP001138500"/>
    </source>
</evidence>
<sequence>MAQYLTATRTIRPSSIKTLPIKADPLSTTLLEARNRSLVSTTIRGHRIQRPLRQPTASGTPHYAASCPPPYPSTSQPHERSRDTFQDDKVAILISSTPQVQQNITDQSRTHDILRLQFGWRGSRAYGASTRTATTRRAPYRRHRSFLPRYPPRTAAANICSQAQPPTAKGSWYIKSKSARITSTPTVPTPWKLPKRLRLVCAADGE</sequence>
<proteinExistence type="predicted"/>
<dbReference type="EMBL" id="RIBY02001890">
    <property type="protein sequence ID" value="KAH9827299.1"/>
    <property type="molecule type" value="Genomic_DNA"/>
</dbReference>